<evidence type="ECO:0000313" key="1">
    <source>
        <dbReference type="EMBL" id="ERN15003.1"/>
    </source>
</evidence>
<keyword evidence="2" id="KW-1185">Reference proteome</keyword>
<dbReference type="AlphaFoldDB" id="U5D3R7"/>
<protein>
    <submittedName>
        <fullName evidence="1">Uncharacterized protein</fullName>
    </submittedName>
</protein>
<evidence type="ECO:0000313" key="2">
    <source>
        <dbReference type="Proteomes" id="UP000017836"/>
    </source>
</evidence>
<dbReference type="HOGENOM" id="CLU_2226763_0_0_1"/>
<sequence>MFAGHLGDLELAGSTLANFWAFVSRFACVVEEVETWKGEGVENAETWKRGAEAAESWNRERERLMRCEKSYLPYESTDNKDKMIVQDITHQKMEISVNMQNTGHLQ</sequence>
<dbReference type="EMBL" id="KI392518">
    <property type="protein sequence ID" value="ERN15003.1"/>
    <property type="molecule type" value="Genomic_DNA"/>
</dbReference>
<name>U5D3R7_AMBTC</name>
<dbReference type="Proteomes" id="UP000017836">
    <property type="component" value="Unassembled WGS sequence"/>
</dbReference>
<reference evidence="2" key="1">
    <citation type="journal article" date="2013" name="Science">
        <title>The Amborella genome and the evolution of flowering plants.</title>
        <authorList>
            <consortium name="Amborella Genome Project"/>
        </authorList>
    </citation>
    <scope>NUCLEOTIDE SEQUENCE [LARGE SCALE GENOMIC DNA]</scope>
</reference>
<proteinExistence type="predicted"/>
<gene>
    <name evidence="1" type="ORF">AMTR_s00032p00229390</name>
</gene>
<organism evidence="1 2">
    <name type="scientific">Amborella trichopoda</name>
    <dbReference type="NCBI Taxonomy" id="13333"/>
    <lineage>
        <taxon>Eukaryota</taxon>
        <taxon>Viridiplantae</taxon>
        <taxon>Streptophyta</taxon>
        <taxon>Embryophyta</taxon>
        <taxon>Tracheophyta</taxon>
        <taxon>Spermatophyta</taxon>
        <taxon>Magnoliopsida</taxon>
        <taxon>Amborellales</taxon>
        <taxon>Amborellaceae</taxon>
        <taxon>Amborella</taxon>
    </lineage>
</organism>
<accession>U5D3R7</accession>
<dbReference type="Gramene" id="ERN15003">
    <property type="protein sequence ID" value="ERN15003"/>
    <property type="gene ID" value="AMTR_s00032p00229390"/>
</dbReference>